<dbReference type="OrthoDB" id="9805455at2"/>
<dbReference type="SUPFAM" id="SSF50249">
    <property type="entry name" value="Nucleic acid-binding proteins"/>
    <property type="match status" value="1"/>
</dbReference>
<dbReference type="Gene3D" id="3.30.70.380">
    <property type="entry name" value="Ferrodoxin-fold anticodon-binding domain"/>
    <property type="match status" value="1"/>
</dbReference>
<evidence type="ECO:0000256" key="2">
    <source>
        <dbReference type="ARBA" id="ARBA00008653"/>
    </source>
</evidence>
<evidence type="ECO:0000256" key="3">
    <source>
        <dbReference type="ARBA" id="ARBA00011209"/>
    </source>
</evidence>
<dbReference type="Pfam" id="PF17759">
    <property type="entry name" value="tRNA_synthFbeta"/>
    <property type="match status" value="1"/>
</dbReference>
<keyword evidence="5 16" id="KW-0820">tRNA-binding</keyword>
<dbReference type="SUPFAM" id="SSF55681">
    <property type="entry name" value="Class II aaRS and biotin synthetases"/>
    <property type="match status" value="1"/>
</dbReference>
<dbReference type="GO" id="GO:0000287">
    <property type="term" value="F:magnesium ion binding"/>
    <property type="evidence" value="ECO:0007669"/>
    <property type="project" value="UniProtKB-UniRule"/>
</dbReference>
<comment type="catalytic activity">
    <reaction evidence="14 15">
        <text>tRNA(Phe) + L-phenylalanine + ATP = L-phenylalanyl-tRNA(Phe) + AMP + diphosphate + H(+)</text>
        <dbReference type="Rhea" id="RHEA:19413"/>
        <dbReference type="Rhea" id="RHEA-COMP:9668"/>
        <dbReference type="Rhea" id="RHEA-COMP:9699"/>
        <dbReference type="ChEBI" id="CHEBI:15378"/>
        <dbReference type="ChEBI" id="CHEBI:30616"/>
        <dbReference type="ChEBI" id="CHEBI:33019"/>
        <dbReference type="ChEBI" id="CHEBI:58095"/>
        <dbReference type="ChEBI" id="CHEBI:78442"/>
        <dbReference type="ChEBI" id="CHEBI:78531"/>
        <dbReference type="ChEBI" id="CHEBI:456215"/>
        <dbReference type="EC" id="6.1.1.20"/>
    </reaction>
</comment>
<dbReference type="EMBL" id="AZEF01000027">
    <property type="protein sequence ID" value="KRL01360.1"/>
    <property type="molecule type" value="Genomic_DNA"/>
</dbReference>
<evidence type="ECO:0000259" key="19">
    <source>
        <dbReference type="PROSITE" id="PS51483"/>
    </source>
</evidence>
<evidence type="ECO:0000259" key="18">
    <source>
        <dbReference type="PROSITE" id="PS51447"/>
    </source>
</evidence>
<dbReference type="NCBIfam" id="TIGR00472">
    <property type="entry name" value="pheT_bact"/>
    <property type="match status" value="1"/>
</dbReference>
<evidence type="ECO:0000256" key="10">
    <source>
        <dbReference type="ARBA" id="ARBA00022842"/>
    </source>
</evidence>
<keyword evidence="12 15" id="KW-0648">Protein biosynthesis</keyword>
<dbReference type="Pfam" id="PF03483">
    <property type="entry name" value="B3_4"/>
    <property type="match status" value="1"/>
</dbReference>
<feature type="domain" description="FDX-ACB" evidence="18">
    <location>
        <begin position="710"/>
        <end position="803"/>
    </location>
</feature>
<dbReference type="GO" id="GO:0005524">
    <property type="term" value="F:ATP binding"/>
    <property type="evidence" value="ECO:0007669"/>
    <property type="project" value="UniProtKB-UniRule"/>
</dbReference>
<keyword evidence="11 16" id="KW-0694">RNA-binding</keyword>
<dbReference type="FunFam" id="3.30.56.10:FF:000002">
    <property type="entry name" value="Phenylalanine--tRNA ligase beta subunit"/>
    <property type="match status" value="1"/>
</dbReference>
<dbReference type="RefSeq" id="WP_057744809.1">
    <property type="nucleotide sequence ID" value="NZ_AZEF01000027.1"/>
</dbReference>
<keyword evidence="6 15" id="KW-0436">Ligase</keyword>
<reference evidence="20 21" key="1">
    <citation type="journal article" date="2015" name="Genome Announc.">
        <title>Expanding the biotechnology potential of lactobacilli through comparative genomics of 213 strains and associated genera.</title>
        <authorList>
            <person name="Sun Z."/>
            <person name="Harris H.M."/>
            <person name="McCann A."/>
            <person name="Guo C."/>
            <person name="Argimon S."/>
            <person name="Zhang W."/>
            <person name="Yang X."/>
            <person name="Jeffery I.B."/>
            <person name="Cooney J.C."/>
            <person name="Kagawa T.F."/>
            <person name="Liu W."/>
            <person name="Song Y."/>
            <person name="Salvetti E."/>
            <person name="Wrobel A."/>
            <person name="Rasinkangas P."/>
            <person name="Parkhill J."/>
            <person name="Rea M.C."/>
            <person name="O'Sullivan O."/>
            <person name="Ritari J."/>
            <person name="Douillard F.P."/>
            <person name="Paul Ross R."/>
            <person name="Yang R."/>
            <person name="Briner A.E."/>
            <person name="Felis G.E."/>
            <person name="de Vos W.M."/>
            <person name="Barrangou R."/>
            <person name="Klaenhammer T.R."/>
            <person name="Caufield P.W."/>
            <person name="Cui Y."/>
            <person name="Zhang H."/>
            <person name="O'Toole P.W."/>
        </authorList>
    </citation>
    <scope>NUCLEOTIDE SEQUENCE [LARGE SCALE GENOMIC DNA]</scope>
    <source>
        <strain evidence="20 21">DSM 19910</strain>
    </source>
</reference>
<dbReference type="CDD" id="cd00769">
    <property type="entry name" value="PheRS_beta_core"/>
    <property type="match status" value="1"/>
</dbReference>
<proteinExistence type="inferred from homology"/>
<dbReference type="InterPro" id="IPR045864">
    <property type="entry name" value="aa-tRNA-synth_II/BPL/LPL"/>
</dbReference>
<evidence type="ECO:0000313" key="20">
    <source>
        <dbReference type="EMBL" id="KRL01360.1"/>
    </source>
</evidence>
<accession>A0A0R1M0J4</accession>
<dbReference type="CDD" id="cd02796">
    <property type="entry name" value="tRNA_bind_bactPheRS"/>
    <property type="match status" value="1"/>
</dbReference>
<dbReference type="InterPro" id="IPR002547">
    <property type="entry name" value="tRNA-bd_dom"/>
</dbReference>
<dbReference type="Gene3D" id="3.30.930.10">
    <property type="entry name" value="Bira Bifunctional Protein, Domain 2"/>
    <property type="match status" value="1"/>
</dbReference>
<keyword evidence="13 15" id="KW-0030">Aminoacyl-tRNA synthetase</keyword>
<dbReference type="GO" id="GO:0009328">
    <property type="term" value="C:phenylalanine-tRNA ligase complex"/>
    <property type="evidence" value="ECO:0007669"/>
    <property type="project" value="TreeGrafter"/>
</dbReference>
<dbReference type="InterPro" id="IPR041616">
    <property type="entry name" value="PheRS_beta_core"/>
</dbReference>
<feature type="binding site" evidence="15">
    <location>
        <position position="471"/>
    </location>
    <ligand>
        <name>Mg(2+)</name>
        <dbReference type="ChEBI" id="CHEBI:18420"/>
        <note>shared with alpha subunit</note>
    </ligand>
</feature>
<evidence type="ECO:0000256" key="7">
    <source>
        <dbReference type="ARBA" id="ARBA00022723"/>
    </source>
</evidence>
<feature type="binding site" evidence="15">
    <location>
        <position position="461"/>
    </location>
    <ligand>
        <name>Mg(2+)</name>
        <dbReference type="ChEBI" id="CHEBI:18420"/>
        <note>shared with alpha subunit</note>
    </ligand>
</feature>
<evidence type="ECO:0000256" key="8">
    <source>
        <dbReference type="ARBA" id="ARBA00022741"/>
    </source>
</evidence>
<keyword evidence="4 15" id="KW-0963">Cytoplasm</keyword>
<dbReference type="PROSITE" id="PS50886">
    <property type="entry name" value="TRBD"/>
    <property type="match status" value="1"/>
</dbReference>
<keyword evidence="7 15" id="KW-0479">Metal-binding</keyword>
<dbReference type="FunFam" id="3.30.930.10:FF:000022">
    <property type="entry name" value="Phenylalanine--tRNA ligase beta subunit"/>
    <property type="match status" value="1"/>
</dbReference>
<dbReference type="InterPro" id="IPR009061">
    <property type="entry name" value="DNA-bd_dom_put_sf"/>
</dbReference>
<dbReference type="InterPro" id="IPR004532">
    <property type="entry name" value="Phe-tRNA-ligase_IIc_bsu_bact"/>
</dbReference>
<evidence type="ECO:0000256" key="1">
    <source>
        <dbReference type="ARBA" id="ARBA00004496"/>
    </source>
</evidence>
<comment type="cofactor">
    <cofactor evidence="15">
        <name>Mg(2+)</name>
        <dbReference type="ChEBI" id="CHEBI:18420"/>
    </cofactor>
    <text evidence="15">Binds 2 magnesium ions per tetramer.</text>
</comment>
<gene>
    <name evidence="15" type="primary">pheT</name>
    <name evidence="20" type="ORF">FC81_GL001505</name>
</gene>
<evidence type="ECO:0000256" key="11">
    <source>
        <dbReference type="ARBA" id="ARBA00022884"/>
    </source>
</evidence>
<dbReference type="PANTHER" id="PTHR10947">
    <property type="entry name" value="PHENYLALANYL-TRNA SYNTHETASE BETA CHAIN AND LEUCINE-RICH REPEAT-CONTAINING PROTEIN 47"/>
    <property type="match status" value="1"/>
</dbReference>
<dbReference type="SUPFAM" id="SSF54991">
    <property type="entry name" value="Anticodon-binding domain of PheRS"/>
    <property type="match status" value="1"/>
</dbReference>
<dbReference type="GO" id="GO:0000049">
    <property type="term" value="F:tRNA binding"/>
    <property type="evidence" value="ECO:0007669"/>
    <property type="project" value="UniProtKB-UniRule"/>
</dbReference>
<comment type="subcellular location">
    <subcellularLocation>
        <location evidence="1 15">Cytoplasm</location>
    </subcellularLocation>
</comment>
<evidence type="ECO:0000259" key="17">
    <source>
        <dbReference type="PROSITE" id="PS50886"/>
    </source>
</evidence>
<keyword evidence="10 15" id="KW-0460">Magnesium</keyword>
<evidence type="ECO:0000256" key="9">
    <source>
        <dbReference type="ARBA" id="ARBA00022840"/>
    </source>
</evidence>
<dbReference type="GO" id="GO:0006432">
    <property type="term" value="P:phenylalanyl-tRNA aminoacylation"/>
    <property type="evidence" value="ECO:0007669"/>
    <property type="project" value="UniProtKB-UniRule"/>
</dbReference>
<dbReference type="SMART" id="SM00874">
    <property type="entry name" value="B5"/>
    <property type="match status" value="1"/>
</dbReference>
<keyword evidence="21" id="KW-1185">Reference proteome</keyword>
<dbReference type="STRING" id="1423731.FC81_GL001505"/>
<dbReference type="Pfam" id="PF03147">
    <property type="entry name" value="FDX-ACB"/>
    <property type="match status" value="1"/>
</dbReference>
<dbReference type="PROSITE" id="PS51447">
    <property type="entry name" value="FDX_ACB"/>
    <property type="match status" value="1"/>
</dbReference>
<comment type="similarity">
    <text evidence="2 15">Belongs to the phenylalanyl-tRNA synthetase beta subunit family. Type 1 subfamily.</text>
</comment>
<dbReference type="PATRIC" id="fig|1423731.3.peg.1546"/>
<dbReference type="Pfam" id="PF01588">
    <property type="entry name" value="tRNA_bind"/>
    <property type="match status" value="1"/>
</dbReference>
<keyword evidence="8 15" id="KW-0547">Nucleotide-binding</keyword>
<dbReference type="AlphaFoldDB" id="A0A0R1M0J4"/>
<evidence type="ECO:0000256" key="15">
    <source>
        <dbReference type="HAMAP-Rule" id="MF_00283"/>
    </source>
</evidence>
<dbReference type="SMART" id="SM00896">
    <property type="entry name" value="FDX-ACB"/>
    <property type="match status" value="1"/>
</dbReference>
<dbReference type="InterPro" id="IPR005147">
    <property type="entry name" value="tRNA_synthase_B5-dom"/>
</dbReference>
<dbReference type="InterPro" id="IPR033714">
    <property type="entry name" value="tRNA_bind_bactPheRS"/>
</dbReference>
<dbReference type="Gene3D" id="2.40.50.140">
    <property type="entry name" value="Nucleic acid-binding proteins"/>
    <property type="match status" value="1"/>
</dbReference>
<feature type="binding site" evidence="15">
    <location>
        <position position="467"/>
    </location>
    <ligand>
        <name>Mg(2+)</name>
        <dbReference type="ChEBI" id="CHEBI:18420"/>
        <note>shared with alpha subunit</note>
    </ligand>
</feature>
<dbReference type="HAMAP" id="MF_00283">
    <property type="entry name" value="Phe_tRNA_synth_beta1"/>
    <property type="match status" value="1"/>
</dbReference>
<dbReference type="GO" id="GO:0004826">
    <property type="term" value="F:phenylalanine-tRNA ligase activity"/>
    <property type="evidence" value="ECO:0007669"/>
    <property type="project" value="UniProtKB-UniRule"/>
</dbReference>
<dbReference type="InterPro" id="IPR005121">
    <property type="entry name" value="Fdx_antiC-bd"/>
</dbReference>
<dbReference type="Proteomes" id="UP000051621">
    <property type="component" value="Unassembled WGS sequence"/>
</dbReference>
<dbReference type="Gene3D" id="3.50.40.10">
    <property type="entry name" value="Phenylalanyl-trna Synthetase, Chain B, domain 3"/>
    <property type="match status" value="1"/>
</dbReference>
<dbReference type="SUPFAM" id="SSF46955">
    <property type="entry name" value="Putative DNA-binding domain"/>
    <property type="match status" value="1"/>
</dbReference>
<dbReference type="SUPFAM" id="SSF56037">
    <property type="entry name" value="PheT/TilS domain"/>
    <property type="match status" value="1"/>
</dbReference>
<dbReference type="GO" id="GO:0140096">
    <property type="term" value="F:catalytic activity, acting on a protein"/>
    <property type="evidence" value="ECO:0007669"/>
    <property type="project" value="UniProtKB-ARBA"/>
</dbReference>
<dbReference type="FunFam" id="3.30.70.380:FF:000001">
    <property type="entry name" value="Phenylalanine--tRNA ligase beta subunit"/>
    <property type="match status" value="1"/>
</dbReference>
<protein>
    <recommendedName>
        <fullName evidence="15">Phenylalanine--tRNA ligase beta subunit</fullName>
        <ecNumber evidence="15">6.1.1.20</ecNumber>
    </recommendedName>
    <alternativeName>
        <fullName evidence="15">Phenylalanyl-tRNA synthetase beta subunit</fullName>
        <shortName evidence="15">PheRS</shortName>
    </alternativeName>
</protein>
<dbReference type="FunFam" id="2.40.50.140:FF:000045">
    <property type="entry name" value="Phenylalanine--tRNA ligase beta subunit"/>
    <property type="match status" value="1"/>
</dbReference>
<dbReference type="Pfam" id="PF03484">
    <property type="entry name" value="B5"/>
    <property type="match status" value="1"/>
</dbReference>
<organism evidence="20 21">
    <name type="scientific">Liquorilactobacillus capillatus DSM 19910</name>
    <dbReference type="NCBI Taxonomy" id="1423731"/>
    <lineage>
        <taxon>Bacteria</taxon>
        <taxon>Bacillati</taxon>
        <taxon>Bacillota</taxon>
        <taxon>Bacilli</taxon>
        <taxon>Lactobacillales</taxon>
        <taxon>Lactobacillaceae</taxon>
        <taxon>Liquorilactobacillus</taxon>
    </lineage>
</organism>
<evidence type="ECO:0000256" key="4">
    <source>
        <dbReference type="ARBA" id="ARBA00022490"/>
    </source>
</evidence>
<evidence type="ECO:0000256" key="16">
    <source>
        <dbReference type="PROSITE-ProRule" id="PRU00209"/>
    </source>
</evidence>
<dbReference type="InterPro" id="IPR045060">
    <property type="entry name" value="Phe-tRNA-ligase_IIc_bsu"/>
</dbReference>
<dbReference type="NCBIfam" id="NF045760">
    <property type="entry name" value="YtpR"/>
    <property type="match status" value="1"/>
</dbReference>
<dbReference type="InterPro" id="IPR012340">
    <property type="entry name" value="NA-bd_OB-fold"/>
</dbReference>
<evidence type="ECO:0000256" key="12">
    <source>
        <dbReference type="ARBA" id="ARBA00022917"/>
    </source>
</evidence>
<dbReference type="SMART" id="SM00873">
    <property type="entry name" value="B3_4"/>
    <property type="match status" value="1"/>
</dbReference>
<dbReference type="InterPro" id="IPR036690">
    <property type="entry name" value="Fdx_antiC-bd_sf"/>
</dbReference>
<dbReference type="PROSITE" id="PS51483">
    <property type="entry name" value="B5"/>
    <property type="match status" value="1"/>
</dbReference>
<dbReference type="InterPro" id="IPR005146">
    <property type="entry name" value="B3/B4_tRNA-bd"/>
</dbReference>
<comment type="caution">
    <text evidence="20">The sequence shown here is derived from an EMBL/GenBank/DDBJ whole genome shotgun (WGS) entry which is preliminary data.</text>
</comment>
<evidence type="ECO:0000313" key="21">
    <source>
        <dbReference type="Proteomes" id="UP000051621"/>
    </source>
</evidence>
<dbReference type="FunFam" id="3.50.40.10:FF:000001">
    <property type="entry name" value="Phenylalanine--tRNA ligase beta subunit"/>
    <property type="match status" value="1"/>
</dbReference>
<feature type="binding site" evidence="15">
    <location>
        <position position="470"/>
    </location>
    <ligand>
        <name>Mg(2+)</name>
        <dbReference type="ChEBI" id="CHEBI:18420"/>
        <note>shared with alpha subunit</note>
    </ligand>
</feature>
<sequence>MKISTKWLSDYVNIDVEPQVLAEKIERTAVEVDDAYRLEKGLKKIVVGETLEVKNHPNSDHLHVCQVNVGAEEPLQIVCGAPNIAAHQKVIVALPNSRIADNVKIKRGKMRGEVSEGMICALQEIGFSESVVPKEFVEGIYVLPAEAEPGKPVYPYLGMDEDIIDLDVTPNRADMLSMRGTAYELAAIYDKKVSLPTPAIKETAAEKTADYVEVTADSDLASTYLMRVIKNVTIKESPMWLQKRLWNAGVRPINNVVDVTNYILMDYGQPLHSFDYDKISGKQITVRLAKAGEQLTTIDEQKRELSAADIVIADEKGPIALAGTMGGQDTAIDEKTTTVALEAAVFNPSLVRKTARKYNLHSEASMRFERGINRQTVAEALDAAAQLIADLGEGEITAGIAQGALENIASVEVKITLTKINKVLGTKLTSEDVEDIFRRLGFGVKVDQDLFTVSISPRRWDISIAADLIEEVARIYGYDNLPATLPTGELVPGHYTHVQKMIRETRQIMEAAGLTQAVSYGLTTAAKAKSFLMQPSEITQLSFPMSSDRTTVRMNLISGLLDDVAYNVARKVNDVALYEQGRVFYREEGISRPTEVEHIAGALTGLFETATWHDAKIPVDFFLTKGIVEHMLYSLGITTGIRFVQTTEHQEMHPGRTADIYVEDKYLGFVGEVHPTVAKEYHIDRTYVFELDLQKIVEMPKQSEIYTPVSKYPAITRDVALAVAKTVENDAIINAIKKTSGKDLAKVELFDVYEGKHIAADYKSLAYKLTYQNKEKTLLDEEVTKDFNKVVAKLKEEFNVEIR</sequence>
<feature type="domain" description="B5" evidence="19">
    <location>
        <begin position="408"/>
        <end position="483"/>
    </location>
</feature>
<evidence type="ECO:0000256" key="14">
    <source>
        <dbReference type="ARBA" id="ARBA00049255"/>
    </source>
</evidence>
<dbReference type="InterPro" id="IPR020825">
    <property type="entry name" value="Phe-tRNA_synthase-like_B3/B4"/>
</dbReference>
<keyword evidence="9 15" id="KW-0067">ATP-binding</keyword>
<dbReference type="GO" id="GO:0016740">
    <property type="term" value="F:transferase activity"/>
    <property type="evidence" value="ECO:0007669"/>
    <property type="project" value="UniProtKB-ARBA"/>
</dbReference>
<dbReference type="Gene3D" id="3.30.56.10">
    <property type="match status" value="2"/>
</dbReference>
<dbReference type="EC" id="6.1.1.20" evidence="15"/>
<evidence type="ECO:0000256" key="5">
    <source>
        <dbReference type="ARBA" id="ARBA00022555"/>
    </source>
</evidence>
<evidence type="ECO:0000256" key="6">
    <source>
        <dbReference type="ARBA" id="ARBA00022598"/>
    </source>
</evidence>
<dbReference type="PANTHER" id="PTHR10947:SF0">
    <property type="entry name" value="PHENYLALANINE--TRNA LIGASE BETA SUBUNIT"/>
    <property type="match status" value="1"/>
</dbReference>
<evidence type="ECO:0000256" key="13">
    <source>
        <dbReference type="ARBA" id="ARBA00023146"/>
    </source>
</evidence>
<comment type="subunit">
    <text evidence="3 15">Tetramer of two alpha and two beta subunits.</text>
</comment>
<feature type="domain" description="TRNA-binding" evidence="17">
    <location>
        <begin position="39"/>
        <end position="154"/>
    </location>
</feature>
<name>A0A0R1M0J4_9LACO</name>